<evidence type="ECO:0000256" key="2">
    <source>
        <dbReference type="ARBA" id="ARBA00022723"/>
    </source>
</evidence>
<feature type="compositionally biased region" description="Polar residues" evidence="9">
    <location>
        <begin position="168"/>
        <end position="189"/>
    </location>
</feature>
<dbReference type="PANTHER" id="PTHR31832:SF63">
    <property type="entry name" value="B-BOX ZINC FINGER PROTEIN 23"/>
    <property type="match status" value="1"/>
</dbReference>
<dbReference type="PROSITE" id="PS50119">
    <property type="entry name" value="ZF_BBOX"/>
    <property type="match status" value="2"/>
</dbReference>
<evidence type="ECO:0000256" key="6">
    <source>
        <dbReference type="ARBA" id="ARBA00023163"/>
    </source>
</evidence>
<evidence type="ECO:0000259" key="10">
    <source>
        <dbReference type="PROSITE" id="PS50119"/>
    </source>
</evidence>
<reference evidence="11 12" key="1">
    <citation type="submission" date="2024-06" db="EMBL/GenBank/DDBJ databases">
        <authorList>
            <person name="Kraege A."/>
            <person name="Thomma B."/>
        </authorList>
    </citation>
    <scope>NUCLEOTIDE SEQUENCE [LARGE SCALE GENOMIC DNA]</scope>
</reference>
<dbReference type="InterPro" id="IPR000315">
    <property type="entry name" value="Znf_B-box"/>
</dbReference>
<dbReference type="CDD" id="cd19821">
    <property type="entry name" value="Bbox1_BBX-like"/>
    <property type="match status" value="2"/>
</dbReference>
<keyword evidence="2" id="KW-0479">Metal-binding</keyword>
<feature type="region of interest" description="Disordered" evidence="9">
    <location>
        <begin position="108"/>
        <end position="212"/>
    </location>
</feature>
<evidence type="ECO:0000313" key="12">
    <source>
        <dbReference type="Proteomes" id="UP001497392"/>
    </source>
</evidence>
<dbReference type="InterPro" id="IPR049808">
    <property type="entry name" value="CONSTANS-like_Bbox1"/>
</dbReference>
<feature type="compositionally biased region" description="Polar residues" evidence="9">
    <location>
        <begin position="125"/>
        <end position="134"/>
    </location>
</feature>
<dbReference type="SMART" id="SM00336">
    <property type="entry name" value="BBOX"/>
    <property type="match status" value="2"/>
</dbReference>
<dbReference type="Gene3D" id="3.30.160.60">
    <property type="entry name" value="Classic Zinc Finger"/>
    <property type="match status" value="1"/>
</dbReference>
<feature type="region of interest" description="Disordered" evidence="9">
    <location>
        <begin position="343"/>
        <end position="367"/>
    </location>
</feature>
<organism evidence="11 12">
    <name type="scientific">Coccomyxa viridis</name>
    <dbReference type="NCBI Taxonomy" id="1274662"/>
    <lineage>
        <taxon>Eukaryota</taxon>
        <taxon>Viridiplantae</taxon>
        <taxon>Chlorophyta</taxon>
        <taxon>core chlorophytes</taxon>
        <taxon>Trebouxiophyceae</taxon>
        <taxon>Trebouxiophyceae incertae sedis</taxon>
        <taxon>Coccomyxaceae</taxon>
        <taxon>Coccomyxa</taxon>
    </lineage>
</organism>
<gene>
    <name evidence="11" type="primary">g6851</name>
    <name evidence="11" type="ORF">VP750_LOCUS5866</name>
</gene>
<feature type="compositionally biased region" description="Polar residues" evidence="9">
    <location>
        <begin position="142"/>
        <end position="151"/>
    </location>
</feature>
<dbReference type="PANTHER" id="PTHR31832">
    <property type="entry name" value="B-BOX ZINC FINGER PROTEIN 22"/>
    <property type="match status" value="1"/>
</dbReference>
<feature type="compositionally biased region" description="Low complexity" evidence="9">
    <location>
        <begin position="152"/>
        <end position="165"/>
    </location>
</feature>
<comment type="caution">
    <text evidence="11">The sequence shown here is derived from an EMBL/GenBank/DDBJ whole genome shotgun (WGS) entry which is preliminary data.</text>
</comment>
<keyword evidence="6" id="KW-0804">Transcription</keyword>
<keyword evidence="8" id="KW-0863">Zinc-finger</keyword>
<accession>A0ABP1G319</accession>
<dbReference type="InterPro" id="IPR051979">
    <property type="entry name" value="B-box_zinc_finger"/>
</dbReference>
<evidence type="ECO:0000256" key="3">
    <source>
        <dbReference type="ARBA" id="ARBA00022737"/>
    </source>
</evidence>
<keyword evidence="7" id="KW-0539">Nucleus</keyword>
<dbReference type="EMBL" id="CAXHTA020000010">
    <property type="protein sequence ID" value="CAL5224207.1"/>
    <property type="molecule type" value="Genomic_DNA"/>
</dbReference>
<evidence type="ECO:0000256" key="8">
    <source>
        <dbReference type="PROSITE-ProRule" id="PRU00024"/>
    </source>
</evidence>
<keyword evidence="12" id="KW-1185">Reference proteome</keyword>
<evidence type="ECO:0000256" key="9">
    <source>
        <dbReference type="SAM" id="MobiDB-lite"/>
    </source>
</evidence>
<evidence type="ECO:0000313" key="11">
    <source>
        <dbReference type="EMBL" id="CAL5224207.1"/>
    </source>
</evidence>
<name>A0ABP1G319_9CHLO</name>
<evidence type="ECO:0000256" key="5">
    <source>
        <dbReference type="ARBA" id="ARBA00023015"/>
    </source>
</evidence>
<keyword evidence="5" id="KW-0805">Transcription regulation</keyword>
<dbReference type="Pfam" id="PF00643">
    <property type="entry name" value="zf-B_box"/>
    <property type="match status" value="1"/>
</dbReference>
<proteinExistence type="predicted"/>
<evidence type="ECO:0000256" key="1">
    <source>
        <dbReference type="ARBA" id="ARBA00004123"/>
    </source>
</evidence>
<protein>
    <submittedName>
        <fullName evidence="11">G6851 protein</fullName>
    </submittedName>
</protein>
<feature type="domain" description="B box-type" evidence="10">
    <location>
        <begin position="1"/>
        <end position="46"/>
    </location>
</feature>
<keyword evidence="4" id="KW-0862">Zinc</keyword>
<evidence type="ECO:0000256" key="7">
    <source>
        <dbReference type="ARBA" id="ARBA00023242"/>
    </source>
</evidence>
<dbReference type="Proteomes" id="UP001497392">
    <property type="component" value="Unassembled WGS sequence"/>
</dbReference>
<evidence type="ECO:0000256" key="4">
    <source>
        <dbReference type="ARBA" id="ARBA00022833"/>
    </source>
</evidence>
<comment type="subcellular location">
    <subcellularLocation>
        <location evidence="1">Nucleus</location>
    </subcellularLocation>
</comment>
<keyword evidence="3" id="KW-0677">Repeat</keyword>
<sequence>MGQCGVCEAATGTVYCFADESLMCAKCDEMVHGANKLAAKHDRVKLESAAEPVQCDICQDRPAVLFCSEDRALICRRCDIMIHTANEFTQQHHRFLIAGSAVGLHPINGGEAGSSDSALEKSQKRSTASNSKASTAFAVPSQRESAGVSTRASASAMPSSFAAASGVDNASSGRMTMQSTRNTPRSMSSGALVDLPNGANGRQPDDTWISGRNGAAAQLDGQTSQDQLNNEQLAAAQGQAGSFGALPGFPSGSLSDFFAQQPSSSNDQTLAHELLGLPTMSQGFSAKDIDAAYLFQDIGDIDDDLSSLLVPDLDFTGLNDMYTPSVKKPPPVQTGGFTIGMANSPLSTTSQDGVVPDINAPKRRRMV</sequence>
<feature type="domain" description="B box-type" evidence="10">
    <location>
        <begin position="50"/>
        <end position="97"/>
    </location>
</feature>